<gene>
    <name evidence="4" type="ORF">H9813_00310</name>
</gene>
<dbReference type="CDD" id="cd03316">
    <property type="entry name" value="MR_like"/>
    <property type="match status" value="1"/>
</dbReference>
<evidence type="ECO:0000256" key="1">
    <source>
        <dbReference type="ARBA" id="ARBA00022723"/>
    </source>
</evidence>
<keyword evidence="1" id="KW-0479">Metal-binding</keyword>
<dbReference type="Gene3D" id="3.30.390.10">
    <property type="entry name" value="Enolase-like, N-terminal domain"/>
    <property type="match status" value="1"/>
</dbReference>
<dbReference type="Proteomes" id="UP000824035">
    <property type="component" value="Unassembled WGS sequence"/>
</dbReference>
<dbReference type="SUPFAM" id="SSF51604">
    <property type="entry name" value="Enolase C-terminal domain-like"/>
    <property type="match status" value="1"/>
</dbReference>
<dbReference type="InterPro" id="IPR013341">
    <property type="entry name" value="Mandelate_racemase_N_dom"/>
</dbReference>
<dbReference type="Gene3D" id="3.20.20.120">
    <property type="entry name" value="Enolase-like C-terminal domain"/>
    <property type="match status" value="1"/>
</dbReference>
<feature type="domain" description="Mandelate racemase/muconate lactonizing enzyme C-terminal" evidence="3">
    <location>
        <begin position="146"/>
        <end position="260"/>
    </location>
</feature>
<dbReference type="InterPro" id="IPR013342">
    <property type="entry name" value="Mandelate_racemase_C"/>
</dbReference>
<keyword evidence="2" id="KW-0456">Lyase</keyword>
<reference evidence="4" key="2">
    <citation type="submission" date="2021-04" db="EMBL/GenBank/DDBJ databases">
        <authorList>
            <person name="Gilroy R."/>
        </authorList>
    </citation>
    <scope>NUCLEOTIDE SEQUENCE</scope>
    <source>
        <strain evidence="4">ChiGjej4B4-18154</strain>
    </source>
</reference>
<dbReference type="PANTHER" id="PTHR48080">
    <property type="entry name" value="D-GALACTONATE DEHYDRATASE-RELATED"/>
    <property type="match status" value="1"/>
</dbReference>
<dbReference type="PANTHER" id="PTHR48080:SF2">
    <property type="entry name" value="D-GALACTONATE DEHYDRATASE"/>
    <property type="match status" value="1"/>
</dbReference>
<dbReference type="AlphaFoldDB" id="A0A9D2IY74"/>
<dbReference type="InterPro" id="IPR034593">
    <property type="entry name" value="DgoD-like"/>
</dbReference>
<evidence type="ECO:0000259" key="3">
    <source>
        <dbReference type="SMART" id="SM00922"/>
    </source>
</evidence>
<sequence length="395" mass="43250">MKIKSIDVFLLDGGSPGWRPIVCRVNTDEGIYGYGEASVGFDTGASASYRMIQEVAPLVIGMDPMATEAVWDRMYTQTFWAQGGGTVMFSAISAIDMACWDIKAKALNVPLYKLLGGKCRDKLRAYASQLQFGWGNGMVFDRGYKTEDLVEHSLKAVSEGFDAIKINFITYDANGGRLGFLKGPIHPKVRALIEERVSAVRSAVGDNVDIIVENHARTDAVSAVEMSEIIKPYNIMFMEETCTPMNLQVVETVRKRSAIPQAGGERVYGKYHYANLIKQDAFQVYQPDLGTCGGITEAMKIASMAAAVDAGIQIHVCGSPIAIAASLHVESSIPNFVIHEHHVTNRSEKNIRLGVYDYQPDKNGFCSVPELPGIGQELSPWAIEHALEKCTVEGE</sequence>
<dbReference type="InterPro" id="IPR029017">
    <property type="entry name" value="Enolase-like_N"/>
</dbReference>
<dbReference type="Pfam" id="PF13378">
    <property type="entry name" value="MR_MLE_C"/>
    <property type="match status" value="1"/>
</dbReference>
<evidence type="ECO:0000313" key="4">
    <source>
        <dbReference type="EMBL" id="HIZ29663.1"/>
    </source>
</evidence>
<dbReference type="GO" id="GO:0046872">
    <property type="term" value="F:metal ion binding"/>
    <property type="evidence" value="ECO:0007669"/>
    <property type="project" value="UniProtKB-KW"/>
</dbReference>
<reference evidence="4" key="1">
    <citation type="journal article" date="2021" name="PeerJ">
        <title>Extensive microbial diversity within the chicken gut microbiome revealed by metagenomics and culture.</title>
        <authorList>
            <person name="Gilroy R."/>
            <person name="Ravi A."/>
            <person name="Getino M."/>
            <person name="Pursley I."/>
            <person name="Horton D.L."/>
            <person name="Alikhan N.F."/>
            <person name="Baker D."/>
            <person name="Gharbi K."/>
            <person name="Hall N."/>
            <person name="Watson M."/>
            <person name="Adriaenssens E.M."/>
            <person name="Foster-Nyarko E."/>
            <person name="Jarju S."/>
            <person name="Secka A."/>
            <person name="Antonio M."/>
            <person name="Oren A."/>
            <person name="Chaudhuri R.R."/>
            <person name="La Ragione R."/>
            <person name="Hildebrand F."/>
            <person name="Pallen M.J."/>
        </authorList>
    </citation>
    <scope>NUCLEOTIDE SEQUENCE</scope>
    <source>
        <strain evidence="4">ChiGjej4B4-18154</strain>
    </source>
</reference>
<proteinExistence type="predicted"/>
<evidence type="ECO:0000256" key="2">
    <source>
        <dbReference type="ARBA" id="ARBA00023239"/>
    </source>
</evidence>
<organism evidence="4 5">
    <name type="scientific">Candidatus Allofournierella merdipullorum</name>
    <dbReference type="NCBI Taxonomy" id="2838595"/>
    <lineage>
        <taxon>Bacteria</taxon>
        <taxon>Bacillati</taxon>
        <taxon>Bacillota</taxon>
        <taxon>Clostridia</taxon>
        <taxon>Eubacteriales</taxon>
        <taxon>Oscillospiraceae</taxon>
        <taxon>Allofournierella</taxon>
    </lineage>
</organism>
<dbReference type="InterPro" id="IPR029065">
    <property type="entry name" value="Enolase_C-like"/>
</dbReference>
<dbReference type="SFLD" id="SFLDG00179">
    <property type="entry name" value="mandelate_racemase"/>
    <property type="match status" value="1"/>
</dbReference>
<comment type="caution">
    <text evidence="4">The sequence shown here is derived from an EMBL/GenBank/DDBJ whole genome shotgun (WGS) entry which is preliminary data.</text>
</comment>
<dbReference type="EMBL" id="DXBV01000005">
    <property type="protein sequence ID" value="HIZ29663.1"/>
    <property type="molecule type" value="Genomic_DNA"/>
</dbReference>
<dbReference type="SUPFAM" id="SSF54826">
    <property type="entry name" value="Enolase N-terminal domain-like"/>
    <property type="match status" value="1"/>
</dbReference>
<evidence type="ECO:0000313" key="5">
    <source>
        <dbReference type="Proteomes" id="UP000824035"/>
    </source>
</evidence>
<name>A0A9D2IY74_9FIRM</name>
<dbReference type="RefSeq" id="WP_394969074.1">
    <property type="nucleotide sequence ID" value="NZ_CALXHM010000034.1"/>
</dbReference>
<dbReference type="SFLD" id="SFLDS00001">
    <property type="entry name" value="Enolase"/>
    <property type="match status" value="1"/>
</dbReference>
<dbReference type="SMART" id="SM00922">
    <property type="entry name" value="MR_MLE"/>
    <property type="match status" value="1"/>
</dbReference>
<dbReference type="Pfam" id="PF02746">
    <property type="entry name" value="MR_MLE_N"/>
    <property type="match status" value="1"/>
</dbReference>
<accession>A0A9D2IY74</accession>
<dbReference type="GO" id="GO:0016829">
    <property type="term" value="F:lyase activity"/>
    <property type="evidence" value="ECO:0007669"/>
    <property type="project" value="UniProtKB-KW"/>
</dbReference>
<protein>
    <submittedName>
        <fullName evidence="4">Mandelate racemase/muconate lactonizing enzyme family protein</fullName>
    </submittedName>
</protein>
<dbReference type="InterPro" id="IPR036849">
    <property type="entry name" value="Enolase-like_C_sf"/>
</dbReference>